<name>A0A5R8LTG7_LACZE</name>
<organism evidence="1 2">
    <name type="scientific">Lacticaseibacillus zeae</name>
    <name type="common">Lactobacillus zeae</name>
    <dbReference type="NCBI Taxonomy" id="57037"/>
    <lineage>
        <taxon>Bacteria</taxon>
        <taxon>Bacillati</taxon>
        <taxon>Bacillota</taxon>
        <taxon>Bacilli</taxon>
        <taxon>Lactobacillales</taxon>
        <taxon>Lactobacillaceae</taxon>
        <taxon>Lacticaseibacillus</taxon>
    </lineage>
</organism>
<dbReference type="RefSeq" id="WP_025013024.1">
    <property type="nucleotide sequence ID" value="NZ_VBWO01000003.1"/>
</dbReference>
<dbReference type="InterPro" id="IPR008792">
    <property type="entry name" value="PQQD"/>
</dbReference>
<dbReference type="EMBL" id="VBWO01000003">
    <property type="protein sequence ID" value="TLF40420.1"/>
    <property type="molecule type" value="Genomic_DNA"/>
</dbReference>
<dbReference type="Proteomes" id="UP000309885">
    <property type="component" value="Unassembled WGS sequence"/>
</dbReference>
<dbReference type="Pfam" id="PF05402">
    <property type="entry name" value="PqqD"/>
    <property type="match status" value="1"/>
</dbReference>
<evidence type="ECO:0000313" key="2">
    <source>
        <dbReference type="Proteomes" id="UP000309885"/>
    </source>
</evidence>
<dbReference type="GeneID" id="45549237"/>
<reference evidence="1 2" key="1">
    <citation type="submission" date="2019-05" db="EMBL/GenBank/DDBJ databases">
        <title>Genome-based reclassification of Lactobacillus casei as Lactobacillus casei subsp. casei. subsp.nov., description of Lactobacillus casei subsp. zeae subsp. nov., and emended description of Lactobacillus casei.</title>
        <authorList>
            <person name="Huang C.-H."/>
        </authorList>
    </citation>
    <scope>NUCLEOTIDE SEQUENCE [LARGE SCALE GENOMIC DNA]</scope>
    <source>
        <strain evidence="1 2">CRBIP24.44</strain>
    </source>
</reference>
<sequence length="120" mass="14049">MTQTDMLTTVIYRKNPRVQYTKKNGQVTIIRPQNHPIQRFCRKVLHMKIPEVSYLHLDAYGGFVFSKINGRRTAAMIGKELAQKFPEADDQRDARLALYLNQIAEKDHLIQRLDHNPNFL</sequence>
<accession>A0A5R8LTG7</accession>
<proteinExistence type="predicted"/>
<dbReference type="AlphaFoldDB" id="A0A5R8LTG7"/>
<gene>
    <name evidence="1" type="ORF">FEI15_03810</name>
</gene>
<dbReference type="InterPro" id="IPR041881">
    <property type="entry name" value="PqqD_sf"/>
</dbReference>
<evidence type="ECO:0000313" key="1">
    <source>
        <dbReference type="EMBL" id="TLF40420.1"/>
    </source>
</evidence>
<protein>
    <submittedName>
        <fullName evidence="1">PqqD family protein</fullName>
    </submittedName>
</protein>
<dbReference type="Gene3D" id="1.10.10.1150">
    <property type="entry name" value="Coenzyme PQQ synthesis protein D (PqqD)"/>
    <property type="match status" value="1"/>
</dbReference>
<comment type="caution">
    <text evidence="1">The sequence shown here is derived from an EMBL/GenBank/DDBJ whole genome shotgun (WGS) entry which is preliminary data.</text>
</comment>